<dbReference type="Proteomes" id="UP001499967">
    <property type="component" value="Unassembled WGS sequence"/>
</dbReference>
<proteinExistence type="inferred from homology"/>
<evidence type="ECO:0000313" key="3">
    <source>
        <dbReference type="EMBL" id="GAA0936296.1"/>
    </source>
</evidence>
<keyword evidence="4" id="KW-1185">Reference proteome</keyword>
<protein>
    <submittedName>
        <fullName evidence="3">MaoC/PaaZ C-terminal domain-containing protein</fullName>
    </submittedName>
</protein>
<comment type="caution">
    <text evidence="3">The sequence shown here is derived from an EMBL/GenBank/DDBJ whole genome shotgun (WGS) entry which is preliminary data.</text>
</comment>
<dbReference type="PANTHER" id="PTHR43664:SF1">
    <property type="entry name" value="BETA-METHYLMALYL-COA DEHYDRATASE"/>
    <property type="match status" value="1"/>
</dbReference>
<comment type="similarity">
    <text evidence="1">Belongs to the enoyl-CoA hydratase/isomerase family.</text>
</comment>
<dbReference type="InterPro" id="IPR029069">
    <property type="entry name" value="HotDog_dom_sf"/>
</dbReference>
<evidence type="ECO:0000259" key="2">
    <source>
        <dbReference type="Pfam" id="PF01575"/>
    </source>
</evidence>
<dbReference type="Pfam" id="PF01575">
    <property type="entry name" value="MaoC_dehydratas"/>
    <property type="match status" value="1"/>
</dbReference>
<evidence type="ECO:0000313" key="4">
    <source>
        <dbReference type="Proteomes" id="UP001499967"/>
    </source>
</evidence>
<evidence type="ECO:0000256" key="1">
    <source>
        <dbReference type="ARBA" id="ARBA00005254"/>
    </source>
</evidence>
<dbReference type="Gene3D" id="3.10.129.10">
    <property type="entry name" value="Hotdog Thioesterase"/>
    <property type="match status" value="1"/>
</dbReference>
<dbReference type="EMBL" id="BAAAHP010000075">
    <property type="protein sequence ID" value="GAA0936296.1"/>
    <property type="molecule type" value="Genomic_DNA"/>
</dbReference>
<sequence>MRPYEPYFLEDLAVGQEFETARRTVTETDLVTFAMLSADWNGVHTDALATADSEFGGRIVHGALGLAITTGLVQRTGMFEGSAVALLGFSDWRFDRPLRVGDTVFTRLRIAELRRTRRGDRGVVTRELELINQHDEIVQHGRSDFMVRCRKVG</sequence>
<dbReference type="InterPro" id="IPR002539">
    <property type="entry name" value="MaoC-like_dom"/>
</dbReference>
<dbReference type="PANTHER" id="PTHR43664">
    <property type="entry name" value="MONOAMINE OXIDASE-RELATED"/>
    <property type="match status" value="1"/>
</dbReference>
<feature type="domain" description="MaoC-like" evidence="2">
    <location>
        <begin position="13"/>
        <end position="126"/>
    </location>
</feature>
<accession>A0ABN1Q2X6</accession>
<name>A0ABN1Q2X6_9PSEU</name>
<reference evidence="3 4" key="1">
    <citation type="journal article" date="2019" name="Int. J. Syst. Evol. Microbiol.">
        <title>The Global Catalogue of Microorganisms (GCM) 10K type strain sequencing project: providing services to taxonomists for standard genome sequencing and annotation.</title>
        <authorList>
            <consortium name="The Broad Institute Genomics Platform"/>
            <consortium name="The Broad Institute Genome Sequencing Center for Infectious Disease"/>
            <person name="Wu L."/>
            <person name="Ma J."/>
        </authorList>
    </citation>
    <scope>NUCLEOTIDE SEQUENCE [LARGE SCALE GENOMIC DNA]</scope>
    <source>
        <strain evidence="3 4">JCM 11117</strain>
    </source>
</reference>
<gene>
    <name evidence="3" type="ORF">GCM10009559_28600</name>
</gene>
<organism evidence="3 4">
    <name type="scientific">Pseudonocardia zijingensis</name>
    <dbReference type="NCBI Taxonomy" id="153376"/>
    <lineage>
        <taxon>Bacteria</taxon>
        <taxon>Bacillati</taxon>
        <taxon>Actinomycetota</taxon>
        <taxon>Actinomycetes</taxon>
        <taxon>Pseudonocardiales</taxon>
        <taxon>Pseudonocardiaceae</taxon>
        <taxon>Pseudonocardia</taxon>
    </lineage>
</organism>
<dbReference type="InterPro" id="IPR052342">
    <property type="entry name" value="MCH/BMMD"/>
</dbReference>
<dbReference type="SUPFAM" id="SSF54637">
    <property type="entry name" value="Thioesterase/thiol ester dehydrase-isomerase"/>
    <property type="match status" value="1"/>
</dbReference>